<keyword evidence="1" id="KW-0732">Signal</keyword>
<dbReference type="EMBL" id="VOFY01000010">
    <property type="protein sequence ID" value="KAA8589124.1"/>
    <property type="molecule type" value="Genomic_DNA"/>
</dbReference>
<keyword evidence="3" id="KW-1185">Reference proteome</keyword>
<name>A0A5J5D6X1_9PERO</name>
<dbReference type="AlphaFoldDB" id="A0A5J5D6X1"/>
<evidence type="ECO:0000313" key="2">
    <source>
        <dbReference type="EMBL" id="KAA8589124.1"/>
    </source>
</evidence>
<comment type="caution">
    <text evidence="2">The sequence shown here is derived from an EMBL/GenBank/DDBJ whole genome shotgun (WGS) entry which is preliminary data.</text>
</comment>
<sequence>MMKSVFSLLVLLHCCSTYNVNPSLNGEIIRGLEALNKLYTDKKVNITPPVVHGPKMVTSTHPSFCVSAFAAELKHLLHNVTILKENKTVLENLEGNLRYLDRHLQNNPKCQMAPVQKAGKKPFQPYINFFRQLNYSKKI</sequence>
<feature type="signal peptide" evidence="1">
    <location>
        <begin position="1"/>
        <end position="17"/>
    </location>
</feature>
<evidence type="ECO:0008006" key="4">
    <source>
        <dbReference type="Google" id="ProtNLM"/>
    </source>
</evidence>
<reference evidence="2 3" key="1">
    <citation type="submission" date="2019-08" db="EMBL/GenBank/DDBJ databases">
        <title>A chromosome-level genome assembly, high-density linkage maps, and genome scans reveal the genomic architecture of hybrid incompatibilities underlying speciation via character displacement in darters (Percidae: Etheostominae).</title>
        <authorList>
            <person name="Moran R.L."/>
            <person name="Catchen J.M."/>
            <person name="Fuller R.C."/>
        </authorList>
    </citation>
    <scope>NUCLEOTIDE SEQUENCE [LARGE SCALE GENOMIC DNA]</scope>
    <source>
        <strain evidence="2">EspeVRDwgs_2016</strain>
        <tissue evidence="2">Muscle</tissue>
    </source>
</reference>
<feature type="chain" id="PRO_5023928955" description="Interleukin-4" evidence="1">
    <location>
        <begin position="18"/>
        <end position="139"/>
    </location>
</feature>
<accession>A0A5J5D6X1</accession>
<proteinExistence type="predicted"/>
<protein>
    <recommendedName>
        <fullName evidence="4">Interleukin-4</fullName>
    </recommendedName>
</protein>
<dbReference type="Proteomes" id="UP000327493">
    <property type="component" value="Chromosome 10"/>
</dbReference>
<evidence type="ECO:0000256" key="1">
    <source>
        <dbReference type="SAM" id="SignalP"/>
    </source>
</evidence>
<gene>
    <name evidence="2" type="ORF">FQN60_010469</name>
</gene>
<organism evidence="2 3">
    <name type="scientific">Etheostoma spectabile</name>
    <name type="common">orangethroat darter</name>
    <dbReference type="NCBI Taxonomy" id="54343"/>
    <lineage>
        <taxon>Eukaryota</taxon>
        <taxon>Metazoa</taxon>
        <taxon>Chordata</taxon>
        <taxon>Craniata</taxon>
        <taxon>Vertebrata</taxon>
        <taxon>Euteleostomi</taxon>
        <taxon>Actinopterygii</taxon>
        <taxon>Neopterygii</taxon>
        <taxon>Teleostei</taxon>
        <taxon>Neoteleostei</taxon>
        <taxon>Acanthomorphata</taxon>
        <taxon>Eupercaria</taxon>
        <taxon>Perciformes</taxon>
        <taxon>Percoidei</taxon>
        <taxon>Percidae</taxon>
        <taxon>Etheostomatinae</taxon>
        <taxon>Etheostoma</taxon>
    </lineage>
</organism>
<evidence type="ECO:0000313" key="3">
    <source>
        <dbReference type="Proteomes" id="UP000327493"/>
    </source>
</evidence>